<name>A0A0F9BCH1_9ZZZZ</name>
<dbReference type="SUPFAM" id="SSF102712">
    <property type="entry name" value="JAB1/MPN domain"/>
    <property type="match status" value="1"/>
</dbReference>
<organism evidence="7">
    <name type="scientific">marine sediment metagenome</name>
    <dbReference type="NCBI Taxonomy" id="412755"/>
    <lineage>
        <taxon>unclassified sequences</taxon>
        <taxon>metagenomes</taxon>
        <taxon>ecological metagenomes</taxon>
    </lineage>
</organism>
<keyword evidence="1" id="KW-0645">Protease</keyword>
<dbReference type="GO" id="GO:0046872">
    <property type="term" value="F:metal ion binding"/>
    <property type="evidence" value="ECO:0007669"/>
    <property type="project" value="UniProtKB-KW"/>
</dbReference>
<evidence type="ECO:0000259" key="6">
    <source>
        <dbReference type="Pfam" id="PF14464"/>
    </source>
</evidence>
<feature type="domain" description="JAB" evidence="6">
    <location>
        <begin position="5"/>
        <end position="89"/>
    </location>
</feature>
<dbReference type="Pfam" id="PF14464">
    <property type="entry name" value="Prok-JAB"/>
    <property type="match status" value="1"/>
</dbReference>
<gene>
    <name evidence="7" type="ORF">LCGC14_2544780</name>
</gene>
<dbReference type="AlphaFoldDB" id="A0A0F9BCH1"/>
<keyword evidence="2" id="KW-0479">Metal-binding</keyword>
<keyword evidence="3" id="KW-0378">Hydrolase</keyword>
<evidence type="ECO:0000256" key="3">
    <source>
        <dbReference type="ARBA" id="ARBA00022801"/>
    </source>
</evidence>
<dbReference type="Gene3D" id="3.40.140.10">
    <property type="entry name" value="Cytidine Deaminase, domain 2"/>
    <property type="match status" value="1"/>
</dbReference>
<keyword evidence="5" id="KW-0482">Metalloprotease</keyword>
<keyword evidence="4" id="KW-0862">Zinc</keyword>
<dbReference type="InterPro" id="IPR028090">
    <property type="entry name" value="JAB_dom_prok"/>
</dbReference>
<accession>A0A0F9BCH1</accession>
<evidence type="ECO:0000313" key="7">
    <source>
        <dbReference type="EMBL" id="KKL11542.1"/>
    </source>
</evidence>
<evidence type="ECO:0000256" key="2">
    <source>
        <dbReference type="ARBA" id="ARBA00022723"/>
    </source>
</evidence>
<sequence>MGFHEICKMLIDTETAYKDGVPHLLVTGIGSYTQELPDSVEFDYKDVYKREDDYNDIIGFYHTHPSGLNQMSPTDIQTMTQWVLCLGKSLVCLIETDKQINGWIFAKGEHEVTCREIGVRSENDVNYDIWLEQQKKFWSPADFLMEENFEDEGADQNELFITKMD</sequence>
<dbReference type="GO" id="GO:0006508">
    <property type="term" value="P:proteolysis"/>
    <property type="evidence" value="ECO:0007669"/>
    <property type="project" value="UniProtKB-KW"/>
</dbReference>
<dbReference type="GO" id="GO:0008237">
    <property type="term" value="F:metallopeptidase activity"/>
    <property type="evidence" value="ECO:0007669"/>
    <property type="project" value="UniProtKB-KW"/>
</dbReference>
<dbReference type="EMBL" id="LAZR01041610">
    <property type="protein sequence ID" value="KKL11542.1"/>
    <property type="molecule type" value="Genomic_DNA"/>
</dbReference>
<evidence type="ECO:0000256" key="1">
    <source>
        <dbReference type="ARBA" id="ARBA00022670"/>
    </source>
</evidence>
<evidence type="ECO:0000256" key="4">
    <source>
        <dbReference type="ARBA" id="ARBA00022833"/>
    </source>
</evidence>
<proteinExistence type="predicted"/>
<evidence type="ECO:0000256" key="5">
    <source>
        <dbReference type="ARBA" id="ARBA00023049"/>
    </source>
</evidence>
<protein>
    <recommendedName>
        <fullName evidence="6">JAB domain-containing protein</fullName>
    </recommendedName>
</protein>
<reference evidence="7" key="1">
    <citation type="journal article" date="2015" name="Nature">
        <title>Complex archaea that bridge the gap between prokaryotes and eukaryotes.</title>
        <authorList>
            <person name="Spang A."/>
            <person name="Saw J.H."/>
            <person name="Jorgensen S.L."/>
            <person name="Zaremba-Niedzwiedzka K."/>
            <person name="Martijn J."/>
            <person name="Lind A.E."/>
            <person name="van Eijk R."/>
            <person name="Schleper C."/>
            <person name="Guy L."/>
            <person name="Ettema T.J."/>
        </authorList>
    </citation>
    <scope>NUCLEOTIDE SEQUENCE</scope>
</reference>
<comment type="caution">
    <text evidence="7">The sequence shown here is derived from an EMBL/GenBank/DDBJ whole genome shotgun (WGS) entry which is preliminary data.</text>
</comment>